<feature type="region of interest" description="Disordered" evidence="1">
    <location>
        <begin position="1"/>
        <end position="36"/>
    </location>
</feature>
<evidence type="ECO:0000256" key="1">
    <source>
        <dbReference type="SAM" id="MobiDB-lite"/>
    </source>
</evidence>
<name>A0AAJ0BNE5_9PEZI</name>
<feature type="region of interest" description="Disordered" evidence="1">
    <location>
        <begin position="194"/>
        <end position="220"/>
    </location>
</feature>
<protein>
    <recommendedName>
        <fullName evidence="2">HNH nuclease domain-containing protein</fullName>
    </recommendedName>
</protein>
<evidence type="ECO:0000313" key="3">
    <source>
        <dbReference type="EMBL" id="KAK1760413.1"/>
    </source>
</evidence>
<evidence type="ECO:0000259" key="2">
    <source>
        <dbReference type="Pfam" id="PF13391"/>
    </source>
</evidence>
<dbReference type="EMBL" id="MU839827">
    <property type="protein sequence ID" value="KAK1760413.1"/>
    <property type="molecule type" value="Genomic_DNA"/>
</dbReference>
<evidence type="ECO:0000313" key="4">
    <source>
        <dbReference type="Proteomes" id="UP001239445"/>
    </source>
</evidence>
<dbReference type="Proteomes" id="UP001239445">
    <property type="component" value="Unassembled WGS sequence"/>
</dbReference>
<accession>A0AAJ0BNE5</accession>
<feature type="domain" description="HNH nuclease" evidence="2">
    <location>
        <begin position="233"/>
        <end position="305"/>
    </location>
</feature>
<proteinExistence type="predicted"/>
<dbReference type="InterPro" id="IPR003615">
    <property type="entry name" value="HNH_nuc"/>
</dbReference>
<feature type="region of interest" description="Disordered" evidence="1">
    <location>
        <begin position="71"/>
        <end position="94"/>
    </location>
</feature>
<keyword evidence="4" id="KW-1185">Reference proteome</keyword>
<dbReference type="Pfam" id="PF13391">
    <property type="entry name" value="HNH_2"/>
    <property type="match status" value="1"/>
</dbReference>
<organism evidence="3 4">
    <name type="scientific">Echria macrotheca</name>
    <dbReference type="NCBI Taxonomy" id="438768"/>
    <lineage>
        <taxon>Eukaryota</taxon>
        <taxon>Fungi</taxon>
        <taxon>Dikarya</taxon>
        <taxon>Ascomycota</taxon>
        <taxon>Pezizomycotina</taxon>
        <taxon>Sordariomycetes</taxon>
        <taxon>Sordariomycetidae</taxon>
        <taxon>Sordariales</taxon>
        <taxon>Schizotheciaceae</taxon>
        <taxon>Echria</taxon>
    </lineage>
</organism>
<dbReference type="AlphaFoldDB" id="A0AAJ0BNE5"/>
<gene>
    <name evidence="3" type="ORF">QBC47DRAFT_427631</name>
</gene>
<reference evidence="3" key="1">
    <citation type="submission" date="2023-06" db="EMBL/GenBank/DDBJ databases">
        <title>Genome-scale phylogeny and comparative genomics of the fungal order Sordariales.</title>
        <authorList>
            <consortium name="Lawrence Berkeley National Laboratory"/>
            <person name="Hensen N."/>
            <person name="Bonometti L."/>
            <person name="Westerberg I."/>
            <person name="Brannstrom I.O."/>
            <person name="Guillou S."/>
            <person name="Cros-Aarteil S."/>
            <person name="Calhoun S."/>
            <person name="Haridas S."/>
            <person name="Kuo A."/>
            <person name="Mondo S."/>
            <person name="Pangilinan J."/>
            <person name="Riley R."/>
            <person name="Labutti K."/>
            <person name="Andreopoulos B."/>
            <person name="Lipzen A."/>
            <person name="Chen C."/>
            <person name="Yanf M."/>
            <person name="Daum C."/>
            <person name="Ng V."/>
            <person name="Clum A."/>
            <person name="Steindorff A."/>
            <person name="Ohm R."/>
            <person name="Martin F."/>
            <person name="Silar P."/>
            <person name="Natvig D."/>
            <person name="Lalanne C."/>
            <person name="Gautier V."/>
            <person name="Ament-Velasquez S.L."/>
            <person name="Kruys A."/>
            <person name="Hutchinson M.I."/>
            <person name="Powell A.J."/>
            <person name="Barry K."/>
            <person name="Miller A.N."/>
            <person name="Grigoriev I.V."/>
            <person name="Debuchy R."/>
            <person name="Gladieux P."/>
            <person name="Thoren M.H."/>
            <person name="Johannesson H."/>
        </authorList>
    </citation>
    <scope>NUCLEOTIDE SEQUENCE</scope>
    <source>
        <strain evidence="3">PSN4</strain>
    </source>
</reference>
<sequence>MNKRRASGSKSESAEPPTKNAKSCVPKGSTPIQSSFVGNYPIGWVPIPTASLRPPSPYGWVPILRAYSPAPAPEDVSEPANPDRSPHASGRSFPKTGLELKQEFGVFIQARINDGKMIPHKLKRADEIRTLYALLAMVLEPESRVWAKTTEDQLLAMPTIRALHAEFQRMLHFMFPHVDKIIDVWGGTDAMKVDGKGKEKGKEDANPKGEGSGRDLEDRAAQQRVPTWYNRRCVLSNVGVVDAAHIIDVKASSSMGLPTGFWDTLKMFWPLSGELYLEIKGFENQNILPLEPTAHRLWDRQHFGLRPVPHPSDIRSLYLQVVWFSERHAESGFQERGEDSDYPQLTDLRRTVAHGGLSGAQFIRHGDVYEIRTTDPFNFKLPSLQFLAVRYAVQHLLAGMKAAGALSDVFGDGPPSDDPAAPVPSESLMPSDWDVMLKEALELGILTEDTEPIWRRCILREQYRKVLVWAAVYGGDPESELEYISEEDELPTDE</sequence>
<comment type="caution">
    <text evidence="3">The sequence shown here is derived from an EMBL/GenBank/DDBJ whole genome shotgun (WGS) entry which is preliminary data.</text>
</comment>